<protein>
    <recommendedName>
        <fullName evidence="1">VWFA domain-containing protein</fullName>
    </recommendedName>
</protein>
<dbReference type="STRING" id="75743.A0A401PSI3"/>
<feature type="domain" description="VWFA" evidence="1">
    <location>
        <begin position="9"/>
        <end position="144"/>
    </location>
</feature>
<evidence type="ECO:0000313" key="2">
    <source>
        <dbReference type="EMBL" id="GCB76106.1"/>
    </source>
</evidence>
<reference evidence="2 3" key="1">
    <citation type="journal article" date="2018" name="Nat. Ecol. Evol.">
        <title>Shark genomes provide insights into elasmobranch evolution and the origin of vertebrates.</title>
        <authorList>
            <person name="Hara Y"/>
            <person name="Yamaguchi K"/>
            <person name="Onimaru K"/>
            <person name="Kadota M"/>
            <person name="Koyanagi M"/>
            <person name="Keeley SD"/>
            <person name="Tatsumi K"/>
            <person name="Tanaka K"/>
            <person name="Motone F"/>
            <person name="Kageyama Y"/>
            <person name="Nozu R"/>
            <person name="Adachi N"/>
            <person name="Nishimura O"/>
            <person name="Nakagawa R"/>
            <person name="Tanegashima C"/>
            <person name="Kiyatake I"/>
            <person name="Matsumoto R"/>
            <person name="Murakumo K"/>
            <person name="Nishida K"/>
            <person name="Terakita A"/>
            <person name="Kuratani S"/>
            <person name="Sato K"/>
            <person name="Hyodo S Kuraku.S."/>
        </authorList>
    </citation>
    <scope>NUCLEOTIDE SEQUENCE [LARGE SCALE GENOMIC DNA]</scope>
</reference>
<dbReference type="Pfam" id="PF13768">
    <property type="entry name" value="VWA_3"/>
    <property type="match status" value="1"/>
</dbReference>
<dbReference type="OrthoDB" id="1729737at2759"/>
<dbReference type="OMA" id="YANDNEK"/>
<gene>
    <name evidence="2" type="ORF">scyTo_0019844</name>
</gene>
<evidence type="ECO:0000313" key="3">
    <source>
        <dbReference type="Proteomes" id="UP000288216"/>
    </source>
</evidence>
<dbReference type="InterPro" id="IPR036465">
    <property type="entry name" value="vWFA_dom_sf"/>
</dbReference>
<dbReference type="Gene3D" id="3.40.50.410">
    <property type="entry name" value="von Willebrand factor, type A domain"/>
    <property type="match status" value="1"/>
</dbReference>
<dbReference type="EMBL" id="BFAA01015204">
    <property type="protein sequence ID" value="GCB76106.1"/>
    <property type="molecule type" value="Genomic_DNA"/>
</dbReference>
<accession>A0A401PSI3</accession>
<name>A0A401PSI3_SCYTO</name>
<dbReference type="AlphaFoldDB" id="A0A401PSI3"/>
<keyword evidence="3" id="KW-1185">Reference proteome</keyword>
<organism evidence="2 3">
    <name type="scientific">Scyliorhinus torazame</name>
    <name type="common">Cloudy catshark</name>
    <name type="synonym">Catulus torazame</name>
    <dbReference type="NCBI Taxonomy" id="75743"/>
    <lineage>
        <taxon>Eukaryota</taxon>
        <taxon>Metazoa</taxon>
        <taxon>Chordata</taxon>
        <taxon>Craniata</taxon>
        <taxon>Vertebrata</taxon>
        <taxon>Chondrichthyes</taxon>
        <taxon>Elasmobranchii</taxon>
        <taxon>Galeomorphii</taxon>
        <taxon>Galeoidea</taxon>
        <taxon>Carcharhiniformes</taxon>
        <taxon>Scyliorhinidae</taxon>
        <taxon>Scyliorhinus</taxon>
    </lineage>
</organism>
<dbReference type="PANTHER" id="PTHR45737:SF6">
    <property type="entry name" value="VON WILLEBRAND FACTOR A DOMAIN-CONTAINING PROTEIN 5A"/>
    <property type="match status" value="1"/>
</dbReference>
<evidence type="ECO:0000259" key="1">
    <source>
        <dbReference type="Pfam" id="PF13768"/>
    </source>
</evidence>
<dbReference type="Proteomes" id="UP000288216">
    <property type="component" value="Unassembled WGS sequence"/>
</dbReference>
<dbReference type="PANTHER" id="PTHR45737">
    <property type="entry name" value="VON WILLEBRAND FACTOR A DOMAIN-CONTAINING PROTEIN 5A"/>
    <property type="match status" value="1"/>
</dbReference>
<sequence>MLRLTRHLFLQDTLLLLLKSLPMGCFFNIYGFGSHFDSFFPASVEYNQETMCQALEKLKGVGADMGGTEILEPLTDIYSKPCIPGHPRQLFVFTDGEVSNTKMVIAEVRKNASSHRCFSFGIGQGASTELIKGIAKAASGSSEFITGKERMQPKVSLESCSKALPLCCNAKVRLMAAEGFAVCTVAVLK</sequence>
<proteinExistence type="predicted"/>
<dbReference type="SUPFAM" id="SSF53300">
    <property type="entry name" value="vWA-like"/>
    <property type="match status" value="1"/>
</dbReference>
<dbReference type="InterPro" id="IPR002035">
    <property type="entry name" value="VWF_A"/>
</dbReference>
<comment type="caution">
    <text evidence="2">The sequence shown here is derived from an EMBL/GenBank/DDBJ whole genome shotgun (WGS) entry which is preliminary data.</text>
</comment>